<dbReference type="Pfam" id="PF13358">
    <property type="entry name" value="DDE_3"/>
    <property type="match status" value="1"/>
</dbReference>
<dbReference type="OrthoDB" id="427021at2"/>
<evidence type="ECO:0000313" key="2">
    <source>
        <dbReference type="EMBL" id="PQA71890.1"/>
    </source>
</evidence>
<dbReference type="InterPro" id="IPR036397">
    <property type="entry name" value="RNaseH_sf"/>
</dbReference>
<dbReference type="RefSeq" id="WP_104757324.1">
    <property type="nucleotide sequence ID" value="NZ_JBHEEO010000027.1"/>
</dbReference>
<feature type="domain" description="Tc1-like transposase DDE" evidence="1">
    <location>
        <begin position="9"/>
        <end position="50"/>
    </location>
</feature>
<dbReference type="EMBL" id="PTRC01000042">
    <property type="protein sequence ID" value="PQA71890.1"/>
    <property type="molecule type" value="Genomic_DNA"/>
</dbReference>
<evidence type="ECO:0000313" key="3">
    <source>
        <dbReference type="Proteomes" id="UP000238493"/>
    </source>
</evidence>
<dbReference type="InterPro" id="IPR038717">
    <property type="entry name" value="Tc1-like_DDE_dom"/>
</dbReference>
<evidence type="ECO:0000259" key="1">
    <source>
        <dbReference type="Pfam" id="PF13358"/>
    </source>
</evidence>
<name>A0A2S7IVD0_9HYPH</name>
<gene>
    <name evidence="2" type="ORF">C3731_19585</name>
</gene>
<comment type="caution">
    <text evidence="2">The sequence shown here is derived from an EMBL/GenBank/DDBJ whole genome shotgun (WGS) entry which is preliminary data.</text>
</comment>
<proteinExistence type="predicted"/>
<dbReference type="GO" id="GO:0003676">
    <property type="term" value="F:nucleic acid binding"/>
    <property type="evidence" value="ECO:0007669"/>
    <property type="project" value="InterPro"/>
</dbReference>
<organism evidence="2 3">
    <name type="scientific">Brucella oryzae</name>
    <dbReference type="NCBI Taxonomy" id="335286"/>
    <lineage>
        <taxon>Bacteria</taxon>
        <taxon>Pseudomonadati</taxon>
        <taxon>Pseudomonadota</taxon>
        <taxon>Alphaproteobacteria</taxon>
        <taxon>Hyphomicrobiales</taxon>
        <taxon>Brucellaceae</taxon>
        <taxon>Brucella/Ochrobactrum group</taxon>
        <taxon>Brucella</taxon>
    </lineage>
</organism>
<keyword evidence="3" id="KW-1185">Reference proteome</keyword>
<accession>A0A2S7IVD0</accession>
<reference evidence="2 3" key="1">
    <citation type="submission" date="2018-02" db="EMBL/GenBank/DDBJ databases">
        <title>Draft genome sequence of Ochrobactrum oryzae found in Brazil.</title>
        <authorList>
            <person name="Cerdeira L."/>
            <person name="Andrade F."/>
            <person name="Zacariotto T."/>
            <person name="Barbosa B."/>
            <person name="Santos S."/>
            <person name="Cassetari V."/>
            <person name="Lincopan N."/>
        </authorList>
    </citation>
    <scope>NUCLEOTIDE SEQUENCE [LARGE SCALE GENOMIC DNA]</scope>
    <source>
        <strain evidence="2 3">OA447</strain>
    </source>
</reference>
<protein>
    <recommendedName>
        <fullName evidence="1">Tc1-like transposase DDE domain-containing protein</fullName>
    </recommendedName>
</protein>
<dbReference type="Proteomes" id="UP000238493">
    <property type="component" value="Unassembled WGS sequence"/>
</dbReference>
<sequence length="53" mass="5886">MTRGEGADGFKEAIEAADAQLHYFSPYSPDFNLIEMAFLKLKALLQAKAEHSI</sequence>
<dbReference type="AlphaFoldDB" id="A0A2S7IVD0"/>
<dbReference type="Gene3D" id="3.30.420.10">
    <property type="entry name" value="Ribonuclease H-like superfamily/Ribonuclease H"/>
    <property type="match status" value="1"/>
</dbReference>